<reference evidence="19" key="1">
    <citation type="submission" date="2025-08" db="UniProtKB">
        <authorList>
            <consortium name="RefSeq"/>
        </authorList>
    </citation>
    <scope>IDENTIFICATION</scope>
    <source>
        <tissue evidence="19">Muscle</tissue>
    </source>
</reference>
<feature type="compositionally biased region" description="Basic and acidic residues" evidence="16">
    <location>
        <begin position="1920"/>
        <end position="1951"/>
    </location>
</feature>
<evidence type="ECO:0000256" key="5">
    <source>
        <dbReference type="ARBA" id="ARBA00022553"/>
    </source>
</evidence>
<dbReference type="FunFam" id="2.60.220.30:FF:000002">
    <property type="entry name" value="Ankyrin-3 isoform 2"/>
    <property type="match status" value="1"/>
</dbReference>
<dbReference type="Pfam" id="PF12796">
    <property type="entry name" value="Ank_2"/>
    <property type="match status" value="5"/>
</dbReference>
<dbReference type="GO" id="GO:0005856">
    <property type="term" value="C:cytoskeleton"/>
    <property type="evidence" value="ECO:0007669"/>
    <property type="project" value="UniProtKB-SubCell"/>
</dbReference>
<dbReference type="GO" id="GO:0072659">
    <property type="term" value="P:protein localization to plasma membrane"/>
    <property type="evidence" value="ECO:0007669"/>
    <property type="project" value="UniProtKB-ARBA"/>
</dbReference>
<dbReference type="PROSITE" id="PS50017">
    <property type="entry name" value="DEATH_DOMAIN"/>
    <property type="match status" value="1"/>
</dbReference>
<dbReference type="SMART" id="SM00005">
    <property type="entry name" value="DEATH"/>
    <property type="match status" value="1"/>
</dbReference>
<dbReference type="SMR" id="A0A9Q9YL07"/>
<feature type="region of interest" description="Disordered" evidence="16">
    <location>
        <begin position="1721"/>
        <end position="1797"/>
    </location>
</feature>
<dbReference type="PROSITE" id="PS50088">
    <property type="entry name" value="ANK_REPEAT"/>
    <property type="match status" value="21"/>
</dbReference>
<evidence type="ECO:0000256" key="8">
    <source>
        <dbReference type="ARBA" id="ARBA00023043"/>
    </source>
</evidence>
<dbReference type="Pfam" id="PF17809">
    <property type="entry name" value="UPA_2"/>
    <property type="match status" value="1"/>
</dbReference>
<evidence type="ECO:0000256" key="6">
    <source>
        <dbReference type="ARBA" id="ARBA00022737"/>
    </source>
</evidence>
<evidence type="ECO:0000256" key="4">
    <source>
        <dbReference type="ARBA" id="ARBA00022490"/>
    </source>
</evidence>
<feature type="repeat" description="ANK" evidence="15">
    <location>
        <begin position="413"/>
        <end position="445"/>
    </location>
</feature>
<feature type="compositionally biased region" description="Low complexity" evidence="16">
    <location>
        <begin position="2571"/>
        <end position="2587"/>
    </location>
</feature>
<feature type="repeat" description="ANK" evidence="15">
    <location>
        <begin position="347"/>
        <end position="379"/>
    </location>
</feature>
<feature type="repeat" description="ANK" evidence="15">
    <location>
        <begin position="142"/>
        <end position="174"/>
    </location>
</feature>
<dbReference type="InterPro" id="IPR040745">
    <property type="entry name" value="Ankyrin_UPA"/>
</dbReference>
<proteinExistence type="predicted"/>
<dbReference type="InterPro" id="IPR002110">
    <property type="entry name" value="Ankyrin_rpt"/>
</dbReference>
<evidence type="ECO:0000256" key="11">
    <source>
        <dbReference type="ARBA" id="ARBA00023228"/>
    </source>
</evidence>
<feature type="repeat" description="ANK" evidence="15">
    <location>
        <begin position="479"/>
        <end position="511"/>
    </location>
</feature>
<dbReference type="FunFam" id="1.10.533.10:FF:000002">
    <property type="entry name" value="Ankyrin-3 isoform 2"/>
    <property type="match status" value="1"/>
</dbReference>
<feature type="repeat" description="ANK" evidence="15">
    <location>
        <begin position="743"/>
        <end position="775"/>
    </location>
</feature>
<dbReference type="Proteomes" id="UP001155660">
    <property type="component" value="Chromosome A1"/>
</dbReference>
<feature type="repeat" description="ANK" evidence="15">
    <location>
        <begin position="578"/>
        <end position="610"/>
    </location>
</feature>
<feature type="repeat" description="ANK" evidence="15">
    <location>
        <begin position="611"/>
        <end position="643"/>
    </location>
</feature>
<feature type="region of interest" description="Disordered" evidence="16">
    <location>
        <begin position="2716"/>
        <end position="2758"/>
    </location>
</feature>
<feature type="repeat" description="ANK" evidence="15">
    <location>
        <begin position="248"/>
        <end position="280"/>
    </location>
</feature>
<dbReference type="OrthoDB" id="20872at2759"/>
<feature type="repeat" description="ANK" evidence="15">
    <location>
        <begin position="545"/>
        <end position="577"/>
    </location>
</feature>
<evidence type="ECO:0000256" key="3">
    <source>
        <dbReference type="ARBA" id="ARBA00022475"/>
    </source>
</evidence>
<feature type="region of interest" description="Disordered" evidence="16">
    <location>
        <begin position="2481"/>
        <end position="2524"/>
    </location>
</feature>
<evidence type="ECO:0000256" key="1">
    <source>
        <dbReference type="ARBA" id="ARBA00004245"/>
    </source>
</evidence>
<feature type="region of interest" description="Disordered" evidence="16">
    <location>
        <begin position="1914"/>
        <end position="1951"/>
    </location>
</feature>
<feature type="compositionally biased region" description="Basic and acidic residues" evidence="16">
    <location>
        <begin position="2284"/>
        <end position="2305"/>
    </location>
</feature>
<feature type="compositionally biased region" description="Polar residues" evidence="16">
    <location>
        <begin position="2668"/>
        <end position="2686"/>
    </location>
</feature>
<evidence type="ECO:0000256" key="10">
    <source>
        <dbReference type="ARBA" id="ARBA00023212"/>
    </source>
</evidence>
<feature type="repeat" description="ANK" evidence="15">
    <location>
        <begin position="281"/>
        <end position="313"/>
    </location>
</feature>
<feature type="compositionally biased region" description="Basic and acidic residues" evidence="16">
    <location>
        <begin position="1760"/>
        <end position="1771"/>
    </location>
</feature>
<dbReference type="GeneID" id="109052457"/>
<feature type="repeat" description="ANK" evidence="15">
    <location>
        <begin position="677"/>
        <end position="709"/>
    </location>
</feature>
<feature type="repeat" description="ANK" evidence="15">
    <location>
        <begin position="314"/>
        <end position="346"/>
    </location>
</feature>
<feature type="compositionally biased region" description="Polar residues" evidence="16">
    <location>
        <begin position="2716"/>
        <end position="2725"/>
    </location>
</feature>
<feature type="domain" description="Death" evidence="17">
    <location>
        <begin position="1446"/>
        <end position="1530"/>
    </location>
</feature>
<feature type="domain" description="ZU5" evidence="18">
    <location>
        <begin position="1129"/>
        <end position="1272"/>
    </location>
</feature>
<evidence type="ECO:0000256" key="13">
    <source>
        <dbReference type="ARBA" id="ARBA00024012"/>
    </source>
</evidence>
<feature type="compositionally biased region" description="Acidic residues" evidence="16">
    <location>
        <begin position="1641"/>
        <end position="1654"/>
    </location>
</feature>
<accession>A0A9Q9YL07</accession>
<feature type="repeat" description="ANK" evidence="15">
    <location>
        <begin position="512"/>
        <end position="544"/>
    </location>
</feature>
<evidence type="ECO:0000256" key="2">
    <source>
        <dbReference type="ARBA" id="ARBA00004371"/>
    </source>
</evidence>
<evidence type="ECO:0000256" key="16">
    <source>
        <dbReference type="SAM" id="MobiDB-lite"/>
    </source>
</evidence>
<dbReference type="PANTHER" id="PTHR24123:SF49">
    <property type="entry name" value="ANKYRIN-2-LIKE ISOFORM X1"/>
    <property type="match status" value="1"/>
</dbReference>
<keyword evidence="3" id="KW-1003">Cell membrane</keyword>
<evidence type="ECO:0000256" key="15">
    <source>
        <dbReference type="PROSITE-ProRule" id="PRU00023"/>
    </source>
</evidence>
<keyword evidence="5" id="KW-0597">Phosphoprotein</keyword>
<keyword evidence="7" id="KW-0770">Synapse</keyword>
<feature type="compositionally biased region" description="Basic and acidic residues" evidence="16">
    <location>
        <begin position="2879"/>
        <end position="2892"/>
    </location>
</feature>
<dbReference type="PANTHER" id="PTHR24123">
    <property type="entry name" value="ANKYRIN REPEAT-CONTAINING"/>
    <property type="match status" value="1"/>
</dbReference>
<evidence type="ECO:0000256" key="9">
    <source>
        <dbReference type="ARBA" id="ARBA00023136"/>
    </source>
</evidence>
<dbReference type="GO" id="GO:0045211">
    <property type="term" value="C:postsynaptic membrane"/>
    <property type="evidence" value="ECO:0007669"/>
    <property type="project" value="UniProtKB-SubCell"/>
</dbReference>
<dbReference type="PROSITE" id="PS51145">
    <property type="entry name" value="ZU5"/>
    <property type="match status" value="2"/>
</dbReference>
<dbReference type="FunFam" id="1.25.40.20:FF:000002">
    <property type="entry name" value="Ankyrin-2 isoform 2"/>
    <property type="match status" value="1"/>
</dbReference>
<dbReference type="Pfam" id="PF00791">
    <property type="entry name" value="ZU5"/>
    <property type="match status" value="1"/>
</dbReference>
<name>A0A9Q9YL07_CYPCA</name>
<dbReference type="FunFam" id="2.60.40.2660:FF:000001">
    <property type="entry name" value="Ankyrin-3 isoform 2"/>
    <property type="match status" value="1"/>
</dbReference>
<feature type="region of interest" description="Disordered" evidence="16">
    <location>
        <begin position="1"/>
        <end position="43"/>
    </location>
</feature>
<dbReference type="SMART" id="SM00248">
    <property type="entry name" value="ANK"/>
    <property type="match status" value="23"/>
</dbReference>
<keyword evidence="11" id="KW-0458">Lysosome</keyword>
<keyword evidence="4" id="KW-0963">Cytoplasm</keyword>
<feature type="region of interest" description="Disordered" evidence="16">
    <location>
        <begin position="2668"/>
        <end position="2693"/>
    </location>
</feature>
<dbReference type="FunFam" id="1.25.40.20:FF:000003">
    <property type="entry name" value="Ankyrin, isoform B"/>
    <property type="match status" value="1"/>
</dbReference>
<dbReference type="KEGG" id="ccar:109052457"/>
<feature type="region of interest" description="Disordered" evidence="16">
    <location>
        <begin position="2860"/>
        <end position="2892"/>
    </location>
</feature>
<keyword evidence="6" id="KW-0677">Repeat</keyword>
<feature type="repeat" description="ANK" evidence="15">
    <location>
        <begin position="175"/>
        <end position="198"/>
    </location>
</feature>
<feature type="compositionally biased region" description="Polar residues" evidence="16">
    <location>
        <begin position="1"/>
        <end position="12"/>
    </location>
</feature>
<dbReference type="Pfam" id="PF00531">
    <property type="entry name" value="Death"/>
    <property type="match status" value="1"/>
</dbReference>
<feature type="repeat" description="ANK" evidence="15">
    <location>
        <begin position="776"/>
        <end position="808"/>
    </location>
</feature>
<evidence type="ECO:0000259" key="17">
    <source>
        <dbReference type="PROSITE" id="PS50017"/>
    </source>
</evidence>
<keyword evidence="8 15" id="KW-0040">ANK repeat</keyword>
<dbReference type="InterPro" id="IPR051165">
    <property type="entry name" value="Multifunctional_ANK_Repeat"/>
</dbReference>
<protein>
    <submittedName>
        <fullName evidence="19">Ankyrin-2-like</fullName>
    </submittedName>
</protein>
<dbReference type="GO" id="GO:0030315">
    <property type="term" value="C:T-tubule"/>
    <property type="evidence" value="ECO:0007669"/>
    <property type="project" value="UniProtKB-SubCell"/>
</dbReference>
<evidence type="ECO:0000256" key="12">
    <source>
        <dbReference type="ARBA" id="ARBA00023257"/>
    </source>
</evidence>
<evidence type="ECO:0000256" key="14">
    <source>
        <dbReference type="ARBA" id="ARBA00034100"/>
    </source>
</evidence>
<dbReference type="GO" id="GO:0005764">
    <property type="term" value="C:lysosome"/>
    <property type="evidence" value="ECO:0007669"/>
    <property type="project" value="UniProtKB-SubCell"/>
</dbReference>
<dbReference type="Pfam" id="PF13637">
    <property type="entry name" value="Ank_4"/>
    <property type="match status" value="3"/>
</dbReference>
<keyword evidence="9" id="KW-0472">Membrane</keyword>
<sequence>MSKSSAESQSRGGSVRDVRMASSNNTSPDGSSPPHQNRIRQSDSNTSFLRAARAGNIEKVLDFLKSGQDIATCNQNGLNALHLAAKEGHVELVEELLERGATVDSSTKKGNTALHIACLAGQKEVAKLLVKIGADVNSQSQNGFTPLYMAAQENHLDVVRYLLENGGNQSIATEDGFTPLAIALQQGHNQVVSLLLEHDTKGKVRLPALHIAARKDDTKSAALLLQNDHNADVQSKMMVNRTTENGKSGFTPLHIAAHYGNVNVATLLLNRGAAVDFTARNGITPLHVASKRGNTNMIALLLDRGSQIDAKTRDGLTPLHCAARSGHDTAVELLLERGAPILARTKNGLSPLHMSAQGDHVDCVKHLLQHKAPVDDVTLDYLTALHVAAHCGHYRVTKLLLDKKANPNARALNGFTPLHIACKKNRVKVMELLVKYGASIQAITESGLTPVHVAAFMGHLNIVLLLLQNGASPDVCNIRGETALHMAARAGQMEVVRCLLRNGALVDAMAREDQTPLHIASRLGQTEIVQLLLQHMAHPDASTTNGYTPLHISAREGQVETATVLLEAGASHSLATKKGFTPLHVAAKYGSLDVAKLLLQRKALLDDTGKYGLTPLHVAAHYDNQQVAMMLLDKGASPHATAKNGYTPLHIAAKKNQTQIASTLLQYGAETNALTKQGVSPLHLASQEGHTEMASLLLEKGAHVNAATKSGLTPLHLTAQEDRVQVAEILVKHDAIIDQQTKLGYTPLIVACHYGNVKMVNFLLQNGANVNAKTKNGYMPLHQAAQQGNTHIINVLLQHGAKPNAVTMNGNTALSIAKRLGYISVVDTLKVVTEETITTTTTTLTEKHKLNVPETMTEVLDVSDEEGEDTITGDGGEYLRAEDLRELGDDSLPGHYLDGMSYIHNLERSHETSSHLAYRGEGMLIEDMITSHQINKVSAFSREHEKDSFRLSWGAEHLDNVVLTSTLLQSGFLVSFMVDARGGAMRGCRHNGLRIIVPPRKCSAPTRVTCRLVKRHRLASMPPMVEGEGLAGKLIEIGPTGAQFLGSVIVEIPHFAALRGTERELVILRSETGESWREHHCEHTEEELNQILNGMDEELDTPEELEKKRICRIITRDFPQYFAVVSRIKQNSHLIGPEGGVLSSTLVPQVQAVFPEGALTKRIRVGLQAQPISEDLVRKILWNKATFSPIVTLEPRRRKFHKPITMTIPVPKSPTSDGTSSTPTLRLLCSITGGTTPAQWEDITGSTPLTFINQCVSFTTNVSARFWLIDCRQIQESVNFSSQLYREIICVPYMAKFVIFAKTLDPIEARLRCFCMTDDKMDKTLEQQENFTEVARSRDVEVLEGKPIFADCFGNLVPLTKSGQHHVFSFYAFKENRLSLFIKIRDSTQEPCGRLSFTKEPRTYRSLNHSAICNLNICLPVYSKVSETLYCLTTTNLDWHDDADRKEETLAIIADLLGFSWTELAKELEFNEDEIQRVRTEKPNSLQEQSHALLQHWVEREGKHATEDTLIKRLTKINRMDIVHLIEIQMNKSIQEQTSRTYAEIERTLDHSEALSSVQEDGDSVRVVQRMETSHRHPPAVSEEDLSVASLLDIPSWAETMGNVHSESIHGDMIEELEINQDSFTNPWLFQEVKKESTKEDADEEVSAESEEDNQAQCDVSDHENVCLSSSPINVETQSEFHQQSTKASQNIFDFCQVSIARCSSGENSVVLSTVEPEHTVPDLLQNTSPVVSQEETQLQEENNQDESSMCLDQVSPVYEKSDLESNEKSLEASLLESDETSDTMQSSPCHESKPSEVDISVPVSNQIIGQSISPSFSPYALVREADETVSHSVEVNPSVSRVTPDLIKGSPESDQVFLTPEMLSDLDPVPSLQSHIVVEQNHVESSPTIDSASLQSSNRHGITVFMSKNNVIPKAPHRHPSEPEVDPRIDQQTDSHEHEPHLQLLESPERKPENIRSWIKKELLSQSETDPYMWIQSNTVQLSESSPFCNSDLSPQTPETVITCQHFDFREKSSELGSATVSQEAVVSKGLRRLQSESIISSATQQSEEMHFNRCLSESSEPLMLTLNMNPALNEPVSQEAGLTLTLSQDDSDKALTTKDSKQLLSDSVMSGATSQKSEKEHSDLCLSDSSEHLVISMNSVLEELKKTVQPEQPLSDKTLSSEVSVSLILDISQESFTGELQSTVKETSIESPKSSENVELEIPDVPKPGKVEKPKHKDLLSIEMLSDLDPVPSLQSHIVVEQNLVESSSTIDSASLQSSTCHEITVLNQEQCNTKSTPQHPSEPEVDPRIDQQTDSHEHEPHLQLLESPERKPETLGFHCDDQEDDYCPDEGKVCTQLDLTTEPLIDDSHGFKKELLSQSETDPYMWIQSETAQLSESSPFCNSDLSPQTPETVITCQHFDFKEKSSELGSATVSQEAVVSKGLRRLQSESIISSATQQSEEKHFNRCLSESSEPLMLTLNMNPALNEPVSQEAGLTLPLSQDDSDKALTTNDSKRLLSDSVMSGATSQKSEEEHSDLCLSDSSEPLVISMNSMLEELKKTVQPEQPLSDKTLSVSLILDVSQDSFTGELQSTVEETSTESPKSSENVELEISDVPKPGKVEKPKHKDLLSVDQQHDDSDLEAFFDCKQTNSDNSEEDEPRKGAMALSNEVLRLTVCELQQQPNIRSPSEYMPSQENPRWSIRSSDSEEFEDSLIIHEPNDDAEEKDVYFPCQQKSLESSMQTPLELPPRGGAEYNDDDDLRRGDDVPDVPPESVTEEQYTDAQGNLVVKKVTRKVIRRCVSSDGVETEQGRVEGSAQQPFSVARGDGYSKVIKRTVLKSEGHQTEVTFHEEDHMLASKGESAVGQEVKQVVRTTMLHGEQLEKHEGDPFLTTDLPSARDDFTKNEDAEV</sequence>
<dbReference type="GO" id="GO:0007165">
    <property type="term" value="P:signal transduction"/>
    <property type="evidence" value="ECO:0007669"/>
    <property type="project" value="InterPro"/>
</dbReference>
<feature type="repeat" description="ANK" evidence="15">
    <location>
        <begin position="109"/>
        <end position="141"/>
    </location>
</feature>
<dbReference type="InterPro" id="IPR000488">
    <property type="entry name" value="Death_dom"/>
</dbReference>
<dbReference type="InterPro" id="IPR000906">
    <property type="entry name" value="ZU5_dom"/>
</dbReference>
<feature type="repeat" description="ANK" evidence="15">
    <location>
        <begin position="380"/>
        <end position="412"/>
    </location>
</feature>
<evidence type="ECO:0000313" key="19">
    <source>
        <dbReference type="RefSeq" id="XP_042622169.1"/>
    </source>
</evidence>
<keyword evidence="12" id="KW-0628">Postsynaptic cell membrane</keyword>
<keyword evidence="10" id="KW-0206">Cytoskeleton</keyword>
<feature type="region of interest" description="Disordered" evidence="16">
    <location>
        <begin position="1635"/>
        <end position="1660"/>
    </location>
</feature>
<feature type="repeat" description="ANK" evidence="15">
    <location>
        <begin position="710"/>
        <end position="742"/>
    </location>
</feature>
<dbReference type="SMART" id="SM00218">
    <property type="entry name" value="ZU5"/>
    <property type="match status" value="1"/>
</dbReference>
<dbReference type="RefSeq" id="XP_042622169.1">
    <property type="nucleotide sequence ID" value="XM_042766235.1"/>
</dbReference>
<dbReference type="PROSITE" id="PS50297">
    <property type="entry name" value="ANK_REP_REGION"/>
    <property type="match status" value="21"/>
</dbReference>
<dbReference type="FunFam" id="2.60.220.30:FF:000001">
    <property type="entry name" value="Ankyrin-3 isoform 2"/>
    <property type="match status" value="1"/>
</dbReference>
<feature type="compositionally biased region" description="Basic and acidic residues" evidence="16">
    <location>
        <begin position="2599"/>
        <end position="2620"/>
    </location>
</feature>
<evidence type="ECO:0000259" key="18">
    <source>
        <dbReference type="PROSITE" id="PS51145"/>
    </source>
</evidence>
<gene>
    <name evidence="19" type="primary">LOC109052457</name>
</gene>
<feature type="region of interest" description="Disordered" evidence="16">
    <location>
        <begin position="2596"/>
        <end position="2645"/>
    </location>
</feature>
<feature type="region of interest" description="Disordered" evidence="16">
    <location>
        <begin position="2274"/>
        <end position="2305"/>
    </location>
</feature>
<organism evidence="19">
    <name type="scientific">Cyprinus carpio</name>
    <name type="common">Common carp</name>
    <dbReference type="NCBI Taxonomy" id="7962"/>
    <lineage>
        <taxon>Eukaryota</taxon>
        <taxon>Metazoa</taxon>
        <taxon>Chordata</taxon>
        <taxon>Craniata</taxon>
        <taxon>Vertebrata</taxon>
        <taxon>Euteleostomi</taxon>
        <taxon>Actinopterygii</taxon>
        <taxon>Neopterygii</taxon>
        <taxon>Teleostei</taxon>
        <taxon>Ostariophysi</taxon>
        <taxon>Cypriniformes</taxon>
        <taxon>Cyprinidae</taxon>
        <taxon>Cyprininae</taxon>
        <taxon>Cyprinus</taxon>
    </lineage>
</organism>
<feature type="repeat" description="ANK" evidence="15">
    <location>
        <begin position="76"/>
        <end position="108"/>
    </location>
</feature>
<feature type="compositionally biased region" description="Polar residues" evidence="16">
    <location>
        <begin position="21"/>
        <end position="35"/>
    </location>
</feature>
<comment type="subcellular location">
    <subcellularLocation>
        <location evidence="13">Cell membrane</location>
        <location evidence="13">Sarcolemma</location>
        <location evidence="13">T-tubule</location>
    </subcellularLocation>
    <subcellularLocation>
        <location evidence="1">Cytoplasm</location>
        <location evidence="1">Cytoskeleton</location>
    </subcellularLocation>
    <subcellularLocation>
        <location evidence="2">Lysosome</location>
    </subcellularLocation>
    <subcellularLocation>
        <location evidence="14">Postsynaptic cell membrane</location>
    </subcellularLocation>
</comment>
<feature type="region of interest" description="Disordered" evidence="16">
    <location>
        <begin position="2571"/>
        <end position="2590"/>
    </location>
</feature>
<dbReference type="FunFam" id="1.25.40.20:FF:000001">
    <property type="entry name" value="Ankyrin-2 isoform 2"/>
    <property type="match status" value="1"/>
</dbReference>
<feature type="domain" description="ZU5" evidence="18">
    <location>
        <begin position="972"/>
        <end position="1127"/>
    </location>
</feature>
<dbReference type="Pfam" id="PF00023">
    <property type="entry name" value="Ank"/>
    <property type="match status" value="3"/>
</dbReference>
<feature type="repeat" description="ANK" evidence="15">
    <location>
        <begin position="446"/>
        <end position="478"/>
    </location>
</feature>
<feature type="repeat" description="ANK" evidence="15">
    <location>
        <begin position="644"/>
        <end position="676"/>
    </location>
</feature>
<evidence type="ECO:0000256" key="7">
    <source>
        <dbReference type="ARBA" id="ARBA00023018"/>
    </source>
</evidence>